<dbReference type="EMBL" id="UINC01128407">
    <property type="protein sequence ID" value="SVD08138.1"/>
    <property type="molecule type" value="Genomic_DNA"/>
</dbReference>
<sequence length="37" mass="4251">MDQAERDSENTPKTPIVLYKTNNKKFLVIADAEFILP</sequence>
<name>A0A382SG45_9ZZZZ</name>
<reference evidence="1" key="1">
    <citation type="submission" date="2018-05" db="EMBL/GenBank/DDBJ databases">
        <authorList>
            <person name="Lanie J.A."/>
            <person name="Ng W.-L."/>
            <person name="Kazmierczak K.M."/>
            <person name="Andrzejewski T.M."/>
            <person name="Davidsen T.M."/>
            <person name="Wayne K.J."/>
            <person name="Tettelin H."/>
            <person name="Glass J.I."/>
            <person name="Rusch D."/>
            <person name="Podicherti R."/>
            <person name="Tsui H.-C.T."/>
            <person name="Winkler M.E."/>
        </authorList>
    </citation>
    <scope>NUCLEOTIDE SEQUENCE</scope>
</reference>
<organism evidence="1">
    <name type="scientific">marine metagenome</name>
    <dbReference type="NCBI Taxonomy" id="408172"/>
    <lineage>
        <taxon>unclassified sequences</taxon>
        <taxon>metagenomes</taxon>
        <taxon>ecological metagenomes</taxon>
    </lineage>
</organism>
<proteinExistence type="predicted"/>
<accession>A0A382SG45</accession>
<feature type="non-terminal residue" evidence="1">
    <location>
        <position position="37"/>
    </location>
</feature>
<evidence type="ECO:0000313" key="1">
    <source>
        <dbReference type="EMBL" id="SVD08138.1"/>
    </source>
</evidence>
<gene>
    <name evidence="1" type="ORF">METZ01_LOCUS360992</name>
</gene>
<protein>
    <submittedName>
        <fullName evidence="1">Uncharacterized protein</fullName>
    </submittedName>
</protein>
<dbReference type="AlphaFoldDB" id="A0A382SG45"/>